<reference evidence="2 3" key="1">
    <citation type="journal article" date="2015" name="Genome Biol. Evol.">
        <title>Phylogenomic analyses indicate that early fungi evolved digesting cell walls of algal ancestors of land plants.</title>
        <authorList>
            <person name="Chang Y."/>
            <person name="Wang S."/>
            <person name="Sekimoto S."/>
            <person name="Aerts A.L."/>
            <person name="Choi C."/>
            <person name="Clum A."/>
            <person name="LaButti K.M."/>
            <person name="Lindquist E.A."/>
            <person name="Yee Ngan C."/>
            <person name="Ohm R.A."/>
            <person name="Salamov A.A."/>
            <person name="Grigoriev I.V."/>
            <person name="Spatafora J.W."/>
            <person name="Berbee M.L."/>
        </authorList>
    </citation>
    <scope>NUCLEOTIDE SEQUENCE [LARGE SCALE GENOMIC DNA]</scope>
    <source>
        <strain evidence="2 3">NRRL 28638</strain>
    </source>
</reference>
<dbReference type="GO" id="GO:0005681">
    <property type="term" value="C:spliceosomal complex"/>
    <property type="evidence" value="ECO:0007669"/>
    <property type="project" value="TreeGrafter"/>
</dbReference>
<dbReference type="SUPFAM" id="SSF54236">
    <property type="entry name" value="Ubiquitin-like"/>
    <property type="match status" value="1"/>
</dbReference>
<feature type="domain" description="SNRNP25 ubiquitin-like" evidence="1">
    <location>
        <begin position="41"/>
        <end position="128"/>
    </location>
</feature>
<dbReference type="Gene3D" id="3.10.20.90">
    <property type="entry name" value="Phosphatidylinositol 3-kinase Catalytic Subunit, Chain A, domain 1"/>
    <property type="match status" value="1"/>
</dbReference>
<keyword evidence="3" id="KW-1185">Reference proteome</keyword>
<protein>
    <recommendedName>
        <fullName evidence="1">SNRNP25 ubiquitin-like domain-containing protein</fullName>
    </recommendedName>
</protein>
<accession>A0A137NZU1</accession>
<dbReference type="Proteomes" id="UP000070444">
    <property type="component" value="Unassembled WGS sequence"/>
</dbReference>
<dbReference type="OrthoDB" id="72819at2759"/>
<dbReference type="AlphaFoldDB" id="A0A137NZU1"/>
<gene>
    <name evidence="2" type="ORF">CONCODRAFT_86638</name>
</gene>
<dbReference type="InterPro" id="IPR039690">
    <property type="entry name" value="SNRNP25"/>
</dbReference>
<evidence type="ECO:0000313" key="3">
    <source>
        <dbReference type="Proteomes" id="UP000070444"/>
    </source>
</evidence>
<evidence type="ECO:0000259" key="1">
    <source>
        <dbReference type="Pfam" id="PF18036"/>
    </source>
</evidence>
<dbReference type="GO" id="GO:0000398">
    <property type="term" value="P:mRNA splicing, via spliceosome"/>
    <property type="evidence" value="ECO:0007669"/>
    <property type="project" value="InterPro"/>
</dbReference>
<dbReference type="EMBL" id="KQ964595">
    <property type="protein sequence ID" value="KXN68109.1"/>
    <property type="molecule type" value="Genomic_DNA"/>
</dbReference>
<evidence type="ECO:0000313" key="2">
    <source>
        <dbReference type="EMBL" id="KXN68109.1"/>
    </source>
</evidence>
<proteinExistence type="predicted"/>
<dbReference type="PANTHER" id="PTHR14942:SF0">
    <property type="entry name" value="U11_U12 SMALL NUCLEAR RIBONUCLEOPROTEIN 25 KDA PROTEIN"/>
    <property type="match status" value="1"/>
</dbReference>
<dbReference type="InterPro" id="IPR029071">
    <property type="entry name" value="Ubiquitin-like_domsf"/>
</dbReference>
<dbReference type="PANTHER" id="PTHR14942">
    <property type="entry name" value="U11/U12 SMALL NUCLEAR RIBONUCLEOPROTEIN 25 KDA PROTEIN"/>
    <property type="match status" value="1"/>
</dbReference>
<dbReference type="STRING" id="796925.A0A137NZU1"/>
<dbReference type="Pfam" id="PF18036">
    <property type="entry name" value="Ubiquitin_4"/>
    <property type="match status" value="1"/>
</dbReference>
<dbReference type="InterPro" id="IPR040610">
    <property type="entry name" value="SNRNP25_ubiquitin"/>
</dbReference>
<dbReference type="OMA" id="KHVWANF"/>
<sequence>MNHIDKELEDLLKDPLLSDINQFTSLNQVKHLIQLERGNLIKLTLLRGSLQAIELSLNEFSTLEELKKLIQLHIASQLNSTRSNLKINWKFTWNRNKLSTLRGLELEGDKNTLRQLGIKNNDMIKFVKIKKVKTK</sequence>
<name>A0A137NZU1_CONC2</name>
<organism evidence="2 3">
    <name type="scientific">Conidiobolus coronatus (strain ATCC 28846 / CBS 209.66 / NRRL 28638)</name>
    <name type="common">Delacroixia coronata</name>
    <dbReference type="NCBI Taxonomy" id="796925"/>
    <lineage>
        <taxon>Eukaryota</taxon>
        <taxon>Fungi</taxon>
        <taxon>Fungi incertae sedis</taxon>
        <taxon>Zoopagomycota</taxon>
        <taxon>Entomophthoromycotina</taxon>
        <taxon>Entomophthoromycetes</taxon>
        <taxon>Entomophthorales</taxon>
        <taxon>Ancylistaceae</taxon>
        <taxon>Conidiobolus</taxon>
    </lineage>
</organism>